<dbReference type="AlphaFoldDB" id="A0A5S6QYJ8"/>
<dbReference type="GO" id="GO:0042254">
    <property type="term" value="P:ribosome biogenesis"/>
    <property type="evidence" value="ECO:0007669"/>
    <property type="project" value="UniProtKB-KW"/>
</dbReference>
<protein>
    <submittedName>
        <fullName evidence="14">C2H2-type domain-containing protein</fullName>
    </submittedName>
</protein>
<evidence type="ECO:0000256" key="3">
    <source>
        <dbReference type="ARBA" id="ARBA00022490"/>
    </source>
</evidence>
<sequence length="104" mass="12159">MTKKQKTRKRKYKDLDQIHEELDRDIEDVKRGNFDQDLPGKGEHPCVECDRMFESADVLQKHKKSKGHKQRIKELTRTPKYTQREADAAAGLGSYRAAMENERA</sequence>
<dbReference type="SUPFAM" id="SSF57667">
    <property type="entry name" value="beta-beta-alpha zinc fingers"/>
    <property type="match status" value="1"/>
</dbReference>
<dbReference type="WBParaSite" id="TMUE_3000012461.1">
    <property type="protein sequence ID" value="TMUE_3000012461.1"/>
    <property type="gene ID" value="WBGene00290598"/>
</dbReference>
<proteinExistence type="inferred from homology"/>
<evidence type="ECO:0000256" key="9">
    <source>
        <dbReference type="ARBA" id="ARBA00038064"/>
    </source>
</evidence>
<dbReference type="PANTHER" id="PTHR46095">
    <property type="entry name" value="ZINC FINGER PROTEIN 593"/>
    <property type="match status" value="1"/>
</dbReference>
<accession>A0A5S6QYJ8</accession>
<dbReference type="GO" id="GO:0005737">
    <property type="term" value="C:cytoplasm"/>
    <property type="evidence" value="ECO:0007669"/>
    <property type="project" value="UniProtKB-SubCell"/>
</dbReference>
<name>A0A5S6QYJ8_TRIMR</name>
<dbReference type="Proteomes" id="UP000046395">
    <property type="component" value="Unassembled WGS sequence"/>
</dbReference>
<keyword evidence="6 10" id="KW-0863">Zinc-finger</keyword>
<evidence type="ECO:0000313" key="13">
    <source>
        <dbReference type="Proteomes" id="UP000046395"/>
    </source>
</evidence>
<evidence type="ECO:0000256" key="4">
    <source>
        <dbReference type="ARBA" id="ARBA00022517"/>
    </source>
</evidence>
<feature type="region of interest" description="Disordered" evidence="11">
    <location>
        <begin position="61"/>
        <end position="88"/>
    </location>
</feature>
<keyword evidence="8" id="KW-0539">Nucleus</keyword>
<keyword evidence="13" id="KW-1185">Reference proteome</keyword>
<evidence type="ECO:0000313" key="14">
    <source>
        <dbReference type="WBParaSite" id="TMUE_3000012461.1"/>
    </source>
</evidence>
<comment type="subcellular location">
    <subcellularLocation>
        <location evidence="2">Cytoplasm</location>
    </subcellularLocation>
    <subcellularLocation>
        <location evidence="1">Nucleus</location>
    </subcellularLocation>
</comment>
<evidence type="ECO:0000256" key="10">
    <source>
        <dbReference type="PROSITE-ProRule" id="PRU00042"/>
    </source>
</evidence>
<evidence type="ECO:0000256" key="1">
    <source>
        <dbReference type="ARBA" id="ARBA00004123"/>
    </source>
</evidence>
<dbReference type="PROSITE" id="PS00028">
    <property type="entry name" value="ZINC_FINGER_C2H2_1"/>
    <property type="match status" value="1"/>
</dbReference>
<evidence type="ECO:0000256" key="8">
    <source>
        <dbReference type="ARBA" id="ARBA00023242"/>
    </source>
</evidence>
<dbReference type="GO" id="GO:0008270">
    <property type="term" value="F:zinc ion binding"/>
    <property type="evidence" value="ECO:0007669"/>
    <property type="project" value="UniProtKB-KW"/>
</dbReference>
<keyword evidence="5" id="KW-0479">Metal-binding</keyword>
<keyword evidence="4" id="KW-0690">Ribosome biogenesis</keyword>
<feature type="domain" description="C2H2-type" evidence="12">
    <location>
        <begin position="44"/>
        <end position="68"/>
    </location>
</feature>
<evidence type="ECO:0000256" key="11">
    <source>
        <dbReference type="SAM" id="MobiDB-lite"/>
    </source>
</evidence>
<organism evidence="13 14">
    <name type="scientific">Trichuris muris</name>
    <name type="common">Mouse whipworm</name>
    <dbReference type="NCBI Taxonomy" id="70415"/>
    <lineage>
        <taxon>Eukaryota</taxon>
        <taxon>Metazoa</taxon>
        <taxon>Ecdysozoa</taxon>
        <taxon>Nematoda</taxon>
        <taxon>Enoplea</taxon>
        <taxon>Dorylaimia</taxon>
        <taxon>Trichinellida</taxon>
        <taxon>Trichuridae</taxon>
        <taxon>Trichuris</taxon>
    </lineage>
</organism>
<dbReference type="STRING" id="70415.A0A5S6QYJ8"/>
<reference evidence="14" key="1">
    <citation type="submission" date="2019-12" db="UniProtKB">
        <authorList>
            <consortium name="WormBaseParasite"/>
        </authorList>
    </citation>
    <scope>IDENTIFICATION</scope>
</reference>
<feature type="compositionally biased region" description="Basic and acidic residues" evidence="11">
    <location>
        <begin position="72"/>
        <end position="87"/>
    </location>
</feature>
<dbReference type="InterPro" id="IPR051879">
    <property type="entry name" value="C2H2-ZF_Maturation_Protein"/>
</dbReference>
<keyword evidence="3" id="KW-0963">Cytoplasm</keyword>
<feature type="compositionally biased region" description="Basic residues" evidence="11">
    <location>
        <begin position="61"/>
        <end position="71"/>
    </location>
</feature>
<dbReference type="PANTHER" id="PTHR46095:SF1">
    <property type="entry name" value="ZINC FINGER PROTEIN 593"/>
    <property type="match status" value="1"/>
</dbReference>
<evidence type="ECO:0000256" key="6">
    <source>
        <dbReference type="ARBA" id="ARBA00022771"/>
    </source>
</evidence>
<keyword evidence="7" id="KW-0862">Zinc</keyword>
<evidence type="ECO:0000256" key="7">
    <source>
        <dbReference type="ARBA" id="ARBA00022833"/>
    </source>
</evidence>
<dbReference type="PROSITE" id="PS50157">
    <property type="entry name" value="ZINC_FINGER_C2H2_2"/>
    <property type="match status" value="1"/>
</dbReference>
<dbReference type="InterPro" id="IPR036236">
    <property type="entry name" value="Znf_C2H2_sf"/>
</dbReference>
<dbReference type="Pfam" id="PF12171">
    <property type="entry name" value="zf-C2H2_jaz"/>
    <property type="match status" value="1"/>
</dbReference>
<evidence type="ECO:0000256" key="2">
    <source>
        <dbReference type="ARBA" id="ARBA00004496"/>
    </source>
</evidence>
<dbReference type="GO" id="GO:0005634">
    <property type="term" value="C:nucleus"/>
    <property type="evidence" value="ECO:0007669"/>
    <property type="project" value="UniProtKB-SubCell"/>
</dbReference>
<comment type="similarity">
    <text evidence="9">Belongs to the ZNF593/BUD20 C2H2-type zinc-finger protein family.</text>
</comment>
<dbReference type="InterPro" id="IPR022755">
    <property type="entry name" value="Znf_C2H2_jaz"/>
</dbReference>
<evidence type="ECO:0000256" key="5">
    <source>
        <dbReference type="ARBA" id="ARBA00022723"/>
    </source>
</evidence>
<evidence type="ECO:0000259" key="12">
    <source>
        <dbReference type="PROSITE" id="PS50157"/>
    </source>
</evidence>
<dbReference type="InterPro" id="IPR013087">
    <property type="entry name" value="Znf_C2H2_type"/>
</dbReference>
<dbReference type="Gene3D" id="3.30.160.60">
    <property type="entry name" value="Classic Zinc Finger"/>
    <property type="match status" value="1"/>
</dbReference>